<dbReference type="Proteomes" id="UP000295455">
    <property type="component" value="Unassembled WGS sequence"/>
</dbReference>
<reference evidence="1 2" key="1">
    <citation type="submission" date="2019-03" db="EMBL/GenBank/DDBJ databases">
        <title>Genomic Encyclopedia of Type Strains, Phase IV (KMG-IV): sequencing the most valuable type-strain genomes for metagenomic binning, comparative biology and taxonomic classification.</title>
        <authorList>
            <person name="Goeker M."/>
        </authorList>
    </citation>
    <scope>NUCLEOTIDE SEQUENCE [LARGE SCALE GENOMIC DNA]</scope>
    <source>
        <strain evidence="1 2">DSM 18792</strain>
    </source>
</reference>
<evidence type="ECO:0000313" key="1">
    <source>
        <dbReference type="EMBL" id="TCL69281.1"/>
    </source>
</evidence>
<evidence type="ECO:0000313" key="2">
    <source>
        <dbReference type="Proteomes" id="UP000295455"/>
    </source>
</evidence>
<name>A0A4R1RS39_9FLAO</name>
<sequence>MLVFDWKIKWIYNILILKNYKHLLTSNEYYNTHGL</sequence>
<accession>A0A4R1RS39</accession>
<protein>
    <submittedName>
        <fullName evidence="1">Uncharacterized protein</fullName>
    </submittedName>
</protein>
<dbReference type="EMBL" id="SLUP01000001">
    <property type="protein sequence ID" value="TCL69281.1"/>
    <property type="molecule type" value="Genomic_DNA"/>
</dbReference>
<comment type="caution">
    <text evidence="1">The sequence shown here is derived from an EMBL/GenBank/DDBJ whole genome shotgun (WGS) entry which is preliminary data.</text>
</comment>
<gene>
    <name evidence="1" type="ORF">EV196_101718</name>
</gene>
<dbReference type="AlphaFoldDB" id="A0A4R1RS39"/>
<proteinExistence type="predicted"/>
<keyword evidence="2" id="KW-1185">Reference proteome</keyword>
<organism evidence="1 2">
    <name type="scientific">Mariniflexile fucanivorans</name>
    <dbReference type="NCBI Taxonomy" id="264023"/>
    <lineage>
        <taxon>Bacteria</taxon>
        <taxon>Pseudomonadati</taxon>
        <taxon>Bacteroidota</taxon>
        <taxon>Flavobacteriia</taxon>
        <taxon>Flavobacteriales</taxon>
        <taxon>Flavobacteriaceae</taxon>
        <taxon>Mariniflexile</taxon>
    </lineage>
</organism>